<evidence type="ECO:0000256" key="1">
    <source>
        <dbReference type="SAM" id="MobiDB-lite"/>
    </source>
</evidence>
<dbReference type="EMBL" id="UYRU01054575">
    <property type="protein sequence ID" value="VDN12719.1"/>
    <property type="molecule type" value="Genomic_DNA"/>
</dbReference>
<dbReference type="PANTHER" id="PTHR23227:SF85">
    <property type="entry name" value="CRANIOFACIAL DEVELOPMENT PROTEIN 2"/>
    <property type="match status" value="1"/>
</dbReference>
<dbReference type="InterPro" id="IPR036691">
    <property type="entry name" value="Endo/exonu/phosph_ase_sf"/>
</dbReference>
<name>A0A3P7NV16_DIBLA</name>
<accession>A0A3P7NV16</accession>
<evidence type="ECO:0000313" key="3">
    <source>
        <dbReference type="Proteomes" id="UP000281553"/>
    </source>
</evidence>
<dbReference type="OrthoDB" id="6242194at2759"/>
<organism evidence="2 3">
    <name type="scientific">Dibothriocephalus latus</name>
    <name type="common">Fish tapeworm</name>
    <name type="synonym">Diphyllobothrium latum</name>
    <dbReference type="NCBI Taxonomy" id="60516"/>
    <lineage>
        <taxon>Eukaryota</taxon>
        <taxon>Metazoa</taxon>
        <taxon>Spiralia</taxon>
        <taxon>Lophotrochozoa</taxon>
        <taxon>Platyhelminthes</taxon>
        <taxon>Cestoda</taxon>
        <taxon>Eucestoda</taxon>
        <taxon>Diphyllobothriidea</taxon>
        <taxon>Diphyllobothriidae</taxon>
        <taxon>Dibothriocephalus</taxon>
    </lineage>
</organism>
<sequence length="195" mass="22152">MFAGCPTPRFRRPKNKIRGVDSHPTLYHSGPRDSSGRQGVAIALPEQANCALLAWEPVNDRMAYVQLKGHFTNMYIVSVYALTSSAEQQDKENVYSQLEELVERPPRYDLLIVAGNWNGRTGTGGPSNGPLIGLFELDSRSDNGERMLQFAKQNRLFVTNTCFQHHHENLLTWYLNDRSDRLHYIWSTASQLGSR</sequence>
<dbReference type="InterPro" id="IPR027124">
    <property type="entry name" value="Swc5/CFDP1/2"/>
</dbReference>
<evidence type="ECO:0008006" key="4">
    <source>
        <dbReference type="Google" id="ProtNLM"/>
    </source>
</evidence>
<dbReference type="PANTHER" id="PTHR23227">
    <property type="entry name" value="BUCENTAUR RELATED"/>
    <property type="match status" value="1"/>
</dbReference>
<evidence type="ECO:0000313" key="2">
    <source>
        <dbReference type="EMBL" id="VDN12719.1"/>
    </source>
</evidence>
<protein>
    <recommendedName>
        <fullName evidence="4">Endonuclease/exonuclease/phosphatase domain-containing protein</fullName>
    </recommendedName>
</protein>
<dbReference type="SUPFAM" id="SSF56219">
    <property type="entry name" value="DNase I-like"/>
    <property type="match status" value="1"/>
</dbReference>
<dbReference type="Gene3D" id="3.60.10.10">
    <property type="entry name" value="Endonuclease/exonuclease/phosphatase"/>
    <property type="match status" value="1"/>
</dbReference>
<reference evidence="2 3" key="1">
    <citation type="submission" date="2018-11" db="EMBL/GenBank/DDBJ databases">
        <authorList>
            <consortium name="Pathogen Informatics"/>
        </authorList>
    </citation>
    <scope>NUCLEOTIDE SEQUENCE [LARGE SCALE GENOMIC DNA]</scope>
</reference>
<feature type="region of interest" description="Disordered" evidence="1">
    <location>
        <begin position="1"/>
        <end position="37"/>
    </location>
</feature>
<dbReference type="AlphaFoldDB" id="A0A3P7NV16"/>
<dbReference type="Proteomes" id="UP000281553">
    <property type="component" value="Unassembled WGS sequence"/>
</dbReference>
<gene>
    <name evidence="2" type="ORF">DILT_LOCUS8550</name>
</gene>
<proteinExistence type="predicted"/>
<keyword evidence="3" id="KW-1185">Reference proteome</keyword>